<protein>
    <recommendedName>
        <fullName evidence="10 13">N-acetylmuramic acid 6-phosphate etherase</fullName>
        <shortName evidence="13">MurNAc-6-P etherase</shortName>
        <ecNumber evidence="9 13">4.2.1.126</ecNumber>
    </recommendedName>
    <alternativeName>
        <fullName evidence="12 13">N-acetylmuramic acid 6-phosphate hydrolase</fullName>
    </alternativeName>
    <alternativeName>
        <fullName evidence="11 13">N-acetylmuramic acid 6-phosphate lyase</fullName>
    </alternativeName>
</protein>
<dbReference type="EC" id="4.2.1.126" evidence="9 13"/>
<sequence>MDMKDRSQLLTEQRNPRTLNIDCKTTLEIIDTINAEDAGVSTAVQKEREHIAKAVDLIVTAFKEGGRLMYVGAGTSGRLGILDASECPPTYGTDPAIIMGIIAGGERAVFQSIEGAEDFLENGAKDIQQKEVNHRDIVVGITTGGTTPYVMGALFEAKKRNAKTIFLCCNKETTPHFEVDIIIRPITGPEVITGSTRMKAGTATKLILNMMTTATMIKMGKVYENLMVDLRATNAKLTDRAERIILTATGVNREDAKKLLEAAFGNAKVAIVMQKLGIDYQEAKKRLDAQGGFVRKVLQEI</sequence>
<dbReference type="PANTHER" id="PTHR10088:SF4">
    <property type="entry name" value="GLUCOKINASE REGULATORY PROTEIN"/>
    <property type="match status" value="1"/>
</dbReference>
<dbReference type="PROSITE" id="PS51464">
    <property type="entry name" value="SIS"/>
    <property type="match status" value="1"/>
</dbReference>
<dbReference type="InterPro" id="IPR046348">
    <property type="entry name" value="SIS_dom_sf"/>
</dbReference>
<evidence type="ECO:0000256" key="11">
    <source>
        <dbReference type="ARBA" id="ARBA00077905"/>
    </source>
</evidence>
<dbReference type="HAMAP" id="MF_00068">
    <property type="entry name" value="MurQ"/>
    <property type="match status" value="1"/>
</dbReference>
<comment type="catalytic activity">
    <reaction evidence="4 13">
        <text>N-acetyl-D-muramate 6-phosphate + H2O = N-acetyl-D-glucosamine 6-phosphate + (R)-lactate</text>
        <dbReference type="Rhea" id="RHEA:26410"/>
        <dbReference type="ChEBI" id="CHEBI:15377"/>
        <dbReference type="ChEBI" id="CHEBI:16004"/>
        <dbReference type="ChEBI" id="CHEBI:57513"/>
        <dbReference type="ChEBI" id="CHEBI:58722"/>
        <dbReference type="EC" id="4.2.1.126"/>
    </reaction>
</comment>
<dbReference type="Gene3D" id="3.40.50.10490">
    <property type="entry name" value="Glucose-6-phosphate isomerase like protein, domain 1"/>
    <property type="match status" value="1"/>
</dbReference>
<dbReference type="AlphaFoldDB" id="A0A1V4AX52"/>
<evidence type="ECO:0000256" key="5">
    <source>
        <dbReference type="ARBA" id="ARBA00060532"/>
    </source>
</evidence>
<evidence type="ECO:0000256" key="4">
    <source>
        <dbReference type="ARBA" id="ARBA00051747"/>
    </source>
</evidence>
<keyword evidence="3 13" id="KW-0119">Carbohydrate metabolism</keyword>
<dbReference type="FunFam" id="1.10.8.1080:FF:000001">
    <property type="entry name" value="N-acetylmuramic acid 6-phosphate etherase"/>
    <property type="match status" value="1"/>
</dbReference>
<dbReference type="InterPro" id="IPR040190">
    <property type="entry name" value="MURQ/GCKR"/>
</dbReference>
<reference evidence="15 16" key="1">
    <citation type="journal article" date="2017" name="Water Res.">
        <title>Discovery and metagenomic analysis of an anammox bacterial enrichment related to Candidatus "Brocadia caroliniensis" in a full-scale glycerol-fed nitritation-denitritation separate centrate treatment process.</title>
        <authorList>
            <person name="Park H."/>
            <person name="Brotto A.C."/>
            <person name="van Loosdrecht M.C."/>
            <person name="Chandran K."/>
        </authorList>
    </citation>
    <scope>NUCLEOTIDE SEQUENCE [LARGE SCALE GENOMIC DNA]</scope>
    <source>
        <strain evidence="15">26THWARD</strain>
    </source>
</reference>
<name>A0A1V4AX52_9BACT</name>
<comment type="function">
    <text evidence="13">Specifically catalyzes the cleavage of the D-lactyl ether substituent of MurNAc 6-phosphate, producing GlcNAc 6-phosphate and D-lactate.</text>
</comment>
<keyword evidence="2 13" id="KW-0456">Lyase</keyword>
<dbReference type="NCBIfam" id="NF009222">
    <property type="entry name" value="PRK12570.1"/>
    <property type="match status" value="1"/>
</dbReference>
<dbReference type="UniPathway" id="UPA00342"/>
<evidence type="ECO:0000313" key="15">
    <source>
        <dbReference type="EMBL" id="OOP57703.1"/>
    </source>
</evidence>
<evidence type="ECO:0000256" key="12">
    <source>
        <dbReference type="ARBA" id="ARBA00084049"/>
    </source>
</evidence>
<evidence type="ECO:0000256" key="6">
    <source>
        <dbReference type="ARBA" id="ARBA00060595"/>
    </source>
</evidence>
<comment type="subunit">
    <text evidence="1 13">Homodimer.</text>
</comment>
<dbReference type="PROSITE" id="PS01272">
    <property type="entry name" value="GCKR"/>
    <property type="match status" value="1"/>
</dbReference>
<evidence type="ECO:0000256" key="3">
    <source>
        <dbReference type="ARBA" id="ARBA00023277"/>
    </source>
</evidence>
<evidence type="ECO:0000256" key="9">
    <source>
        <dbReference type="ARBA" id="ARBA00067056"/>
    </source>
</evidence>
<evidence type="ECO:0000256" key="13">
    <source>
        <dbReference type="HAMAP-Rule" id="MF_00068"/>
    </source>
</evidence>
<evidence type="ECO:0000259" key="14">
    <source>
        <dbReference type="PROSITE" id="PS51464"/>
    </source>
</evidence>
<dbReference type="GO" id="GO:0009254">
    <property type="term" value="P:peptidoglycan turnover"/>
    <property type="evidence" value="ECO:0007669"/>
    <property type="project" value="TreeGrafter"/>
</dbReference>
<dbReference type="EMBL" id="AYTS01000018">
    <property type="protein sequence ID" value="OOP57703.1"/>
    <property type="molecule type" value="Genomic_DNA"/>
</dbReference>
<dbReference type="GO" id="GO:0016835">
    <property type="term" value="F:carbon-oxygen lyase activity"/>
    <property type="evidence" value="ECO:0007669"/>
    <property type="project" value="UniProtKB-UniRule"/>
</dbReference>
<dbReference type="Proteomes" id="UP000189681">
    <property type="component" value="Unassembled WGS sequence"/>
</dbReference>
<organism evidence="15 16">
    <name type="scientific">Candidatus Brocadia carolinensis</name>
    <dbReference type="NCBI Taxonomy" id="1004156"/>
    <lineage>
        <taxon>Bacteria</taxon>
        <taxon>Pseudomonadati</taxon>
        <taxon>Planctomycetota</taxon>
        <taxon>Candidatus Brocadiia</taxon>
        <taxon>Candidatus Brocadiales</taxon>
        <taxon>Candidatus Brocadiaceae</taxon>
        <taxon>Candidatus Brocadia</taxon>
    </lineage>
</organism>
<gene>
    <name evidence="13" type="primary">murQ</name>
    <name evidence="15" type="ORF">AYP45_01900</name>
</gene>
<comment type="caution">
    <text evidence="15">The sequence shown here is derived from an EMBL/GenBank/DDBJ whole genome shotgun (WGS) entry which is preliminary data.</text>
</comment>
<feature type="active site" evidence="13">
    <location>
        <position position="117"/>
    </location>
</feature>
<feature type="active site" description="Proton donor" evidence="13">
    <location>
        <position position="86"/>
    </location>
</feature>
<dbReference type="Pfam" id="PF22645">
    <property type="entry name" value="GKRP_SIS_N"/>
    <property type="match status" value="1"/>
</dbReference>
<dbReference type="GO" id="GO:0016803">
    <property type="term" value="F:ether hydrolase activity"/>
    <property type="evidence" value="ECO:0007669"/>
    <property type="project" value="TreeGrafter"/>
</dbReference>
<dbReference type="InterPro" id="IPR001347">
    <property type="entry name" value="SIS_dom"/>
</dbReference>
<dbReference type="CDD" id="cd05007">
    <property type="entry name" value="SIS_Etherase"/>
    <property type="match status" value="1"/>
</dbReference>
<comment type="pathway">
    <text evidence="5 13">Amino-sugar metabolism; N-acetylmuramate degradation.</text>
</comment>
<evidence type="ECO:0000256" key="10">
    <source>
        <dbReference type="ARBA" id="ARBA00070061"/>
    </source>
</evidence>
<dbReference type="InterPro" id="IPR005486">
    <property type="entry name" value="Glucokinase_regulatory_CS"/>
</dbReference>
<comment type="miscellaneous">
    <text evidence="13">A lyase-type mechanism (elimination/hydration) is suggested for the cleavage of the lactyl ether bond of MurNAc 6-phosphate, with the formation of an alpha,beta-unsaturated aldehyde intermediate with (E)-stereochemistry, followed by the syn addition of water to give product.</text>
</comment>
<dbReference type="SUPFAM" id="SSF53697">
    <property type="entry name" value="SIS domain"/>
    <property type="match status" value="1"/>
</dbReference>
<evidence type="ECO:0000313" key="16">
    <source>
        <dbReference type="Proteomes" id="UP000189681"/>
    </source>
</evidence>
<evidence type="ECO:0000256" key="1">
    <source>
        <dbReference type="ARBA" id="ARBA00011738"/>
    </source>
</evidence>
<dbReference type="GO" id="GO:0046348">
    <property type="term" value="P:amino sugar catabolic process"/>
    <property type="evidence" value="ECO:0007669"/>
    <property type="project" value="InterPro"/>
</dbReference>
<dbReference type="FunFam" id="3.40.50.10490:FF:000014">
    <property type="entry name" value="N-acetylmuramic acid 6-phosphate etherase"/>
    <property type="match status" value="1"/>
</dbReference>
<comment type="similarity">
    <text evidence="8 13">Belongs to the GCKR-like family. MurNAc-6-P etherase subfamily.</text>
</comment>
<dbReference type="InterPro" id="IPR005488">
    <property type="entry name" value="Etherase_MurQ"/>
</dbReference>
<feature type="domain" description="SIS" evidence="14">
    <location>
        <begin position="58"/>
        <end position="221"/>
    </location>
</feature>
<accession>A0A1V4AX52</accession>
<dbReference type="GO" id="GO:0097367">
    <property type="term" value="F:carbohydrate derivative binding"/>
    <property type="evidence" value="ECO:0007669"/>
    <property type="project" value="InterPro"/>
</dbReference>
<dbReference type="NCBIfam" id="NF003915">
    <property type="entry name" value="PRK05441.1"/>
    <property type="match status" value="1"/>
</dbReference>
<evidence type="ECO:0000256" key="8">
    <source>
        <dbReference type="ARBA" id="ARBA00061234"/>
    </source>
</evidence>
<comment type="pathway">
    <text evidence="6">Amino-sugar metabolism; 1,6-anhydro-N-acetylmuramate degradation.</text>
</comment>
<proteinExistence type="inferred from homology"/>
<dbReference type="Gene3D" id="1.10.8.1080">
    <property type="match status" value="1"/>
</dbReference>
<dbReference type="PANTHER" id="PTHR10088">
    <property type="entry name" value="GLUCOKINASE REGULATORY PROTEIN"/>
    <property type="match status" value="1"/>
</dbReference>
<dbReference type="NCBIfam" id="TIGR00274">
    <property type="entry name" value="N-acetylmuramic acid 6-phosphate etherase"/>
    <property type="match status" value="1"/>
</dbReference>
<dbReference type="GO" id="GO:0097173">
    <property type="term" value="P:N-acetylmuramic acid catabolic process"/>
    <property type="evidence" value="ECO:0007669"/>
    <property type="project" value="UniProtKB-UniPathway"/>
</dbReference>
<evidence type="ECO:0000256" key="2">
    <source>
        <dbReference type="ARBA" id="ARBA00023239"/>
    </source>
</evidence>
<dbReference type="STRING" id="1004156.AYP45_01900"/>
<comment type="pathway">
    <text evidence="7">Cell wall biogenesis.</text>
</comment>
<evidence type="ECO:0000256" key="7">
    <source>
        <dbReference type="ARBA" id="ARBA00060672"/>
    </source>
</evidence>